<feature type="binding site" evidence="8">
    <location>
        <begin position="247"/>
        <end position="253"/>
    </location>
    <ligand>
        <name>GTP</name>
        <dbReference type="ChEBI" id="CHEBI:37565"/>
    </ligand>
</feature>
<dbReference type="NCBIfam" id="TIGR00231">
    <property type="entry name" value="small_GTP"/>
    <property type="match status" value="1"/>
</dbReference>
<organism evidence="11 12">
    <name type="scientific">Chelatococcus caeni</name>
    <dbReference type="NCBI Taxonomy" id="1348468"/>
    <lineage>
        <taxon>Bacteria</taxon>
        <taxon>Pseudomonadati</taxon>
        <taxon>Pseudomonadota</taxon>
        <taxon>Alphaproteobacteria</taxon>
        <taxon>Hyphomicrobiales</taxon>
        <taxon>Chelatococcaceae</taxon>
        <taxon>Chelatococcus</taxon>
    </lineage>
</organism>
<dbReference type="CDD" id="cd14858">
    <property type="entry name" value="TrmE_N"/>
    <property type="match status" value="1"/>
</dbReference>
<feature type="binding site" evidence="8">
    <location>
        <position position="23"/>
    </location>
    <ligand>
        <name>(6S)-5-formyl-5,6,7,8-tetrahydrofolate</name>
        <dbReference type="ChEBI" id="CHEBI:57457"/>
    </ligand>
</feature>
<evidence type="ECO:0000256" key="7">
    <source>
        <dbReference type="ARBA" id="ARBA00023134"/>
    </source>
</evidence>
<dbReference type="Pfam" id="PF01926">
    <property type="entry name" value="MMR_HSR1"/>
    <property type="match status" value="1"/>
</dbReference>
<evidence type="ECO:0000256" key="1">
    <source>
        <dbReference type="ARBA" id="ARBA00011043"/>
    </source>
</evidence>
<dbReference type="EC" id="3.6.-.-" evidence="8"/>
<dbReference type="InterPro" id="IPR027417">
    <property type="entry name" value="P-loop_NTPase"/>
</dbReference>
<feature type="binding site" evidence="8">
    <location>
        <begin position="272"/>
        <end position="275"/>
    </location>
    <ligand>
        <name>GTP</name>
        <dbReference type="ChEBI" id="CHEBI:37565"/>
    </ligand>
</feature>
<dbReference type="Gene3D" id="3.30.1360.120">
    <property type="entry name" value="Probable tRNA modification gtpase trme, domain 1"/>
    <property type="match status" value="1"/>
</dbReference>
<comment type="subcellular location">
    <subcellularLocation>
        <location evidence="8">Cytoplasm</location>
    </subcellularLocation>
</comment>
<dbReference type="GO" id="GO:0005737">
    <property type="term" value="C:cytoplasm"/>
    <property type="evidence" value="ECO:0007669"/>
    <property type="project" value="UniProtKB-SubCell"/>
</dbReference>
<dbReference type="Pfam" id="PF12631">
    <property type="entry name" value="MnmE_helical"/>
    <property type="match status" value="1"/>
</dbReference>
<evidence type="ECO:0000256" key="3">
    <source>
        <dbReference type="ARBA" id="ARBA00022741"/>
    </source>
</evidence>
<accession>A0A840C1R4</accession>
<dbReference type="Gene3D" id="3.40.50.300">
    <property type="entry name" value="P-loop containing nucleotide triphosphate hydrolases"/>
    <property type="match status" value="1"/>
</dbReference>
<comment type="caution">
    <text evidence="8">Lacks conserved residue(s) required for the propagation of feature annotation.</text>
</comment>
<dbReference type="CDD" id="cd04164">
    <property type="entry name" value="trmE"/>
    <property type="match status" value="1"/>
</dbReference>
<keyword evidence="8" id="KW-0963">Cytoplasm</keyword>
<dbReference type="Pfam" id="PF10396">
    <property type="entry name" value="TrmE_N"/>
    <property type="match status" value="1"/>
</dbReference>
<dbReference type="GO" id="GO:0002098">
    <property type="term" value="P:tRNA wobble uridine modification"/>
    <property type="evidence" value="ECO:0007669"/>
    <property type="project" value="TreeGrafter"/>
</dbReference>
<feature type="binding site" evidence="8">
    <location>
        <position position="121"/>
    </location>
    <ligand>
        <name>(6S)-5-formyl-5,6,7,8-tetrahydrofolate</name>
        <dbReference type="ChEBI" id="CHEBI:57457"/>
    </ligand>
</feature>
<evidence type="ECO:0000259" key="10">
    <source>
        <dbReference type="PROSITE" id="PS51709"/>
    </source>
</evidence>
<dbReference type="RefSeq" id="WP_183316457.1">
    <property type="nucleotide sequence ID" value="NZ_JACIEN010000002.1"/>
</dbReference>
<dbReference type="NCBIfam" id="NF003661">
    <property type="entry name" value="PRK05291.1-3"/>
    <property type="match status" value="1"/>
</dbReference>
<dbReference type="GO" id="GO:0005525">
    <property type="term" value="F:GTP binding"/>
    <property type="evidence" value="ECO:0007669"/>
    <property type="project" value="UniProtKB-UniRule"/>
</dbReference>
<evidence type="ECO:0000256" key="6">
    <source>
        <dbReference type="ARBA" id="ARBA00022958"/>
    </source>
</evidence>
<keyword evidence="12" id="KW-1185">Reference proteome</keyword>
<dbReference type="FunFam" id="3.30.1360.120:FF:000007">
    <property type="entry name" value="tRNA modification GTPase GTPBP3, mitochondrial"/>
    <property type="match status" value="1"/>
</dbReference>
<sequence length="442" mass="47660">MDRNDTIIALASGAGRAGIAVVRISGPACRFVLETISGRVTKPRRLELCTLRDPGSREMLDEALVAFFPSPNSFTGEDVAELHVHGGRAVVAAVLGALVVIPGCRLAEAGEFSRRALLNGKMDLSTVEGLGDLIDAETEMQRRQAMRQMQGDLREAVERWRTTLIEASAFVEAELDFADEGDVPHGLRERATGLLTSVADELRREIARARNGERIRSGLTVVIAGPPNAGKSTLLNALARRDVAIVSDIPGTTRDSIEVHWDLAGVPVTLVDTAGLRESQDPIEQEGVRRARDRARTADVILSLRPFDSPTEHLRDAPGAVIIPIRTKIDLATEHSDIGAQADELQLSATTSEGIEALVAKLEAVAKDVVADGGLVTRERHREAFVGALTLLERAISAGPDHPGEFFAEDIRLAMRYLGRVTGTVDVEDVLDRLFAGFCIGK</sequence>
<proteinExistence type="inferred from homology"/>
<comment type="similarity">
    <text evidence="1 8 9">Belongs to the TRAFAC class TrmE-Era-EngA-EngB-Septin-like GTPase superfamily. TrmE GTPase family.</text>
</comment>
<feature type="binding site" evidence="8">
    <location>
        <position position="252"/>
    </location>
    <ligand>
        <name>K(+)</name>
        <dbReference type="ChEBI" id="CHEBI:29103"/>
    </ligand>
</feature>
<dbReference type="InterPro" id="IPR018948">
    <property type="entry name" value="GTP-bd_TrmE_N"/>
</dbReference>
<dbReference type="InterPro" id="IPR005225">
    <property type="entry name" value="Small_GTP-bd"/>
</dbReference>
<dbReference type="NCBIfam" id="TIGR00450">
    <property type="entry name" value="mnmE_trmE_thdF"/>
    <property type="match status" value="1"/>
</dbReference>
<feature type="binding site" evidence="8">
    <location>
        <position position="81"/>
    </location>
    <ligand>
        <name>(6S)-5-formyl-5,6,7,8-tetrahydrofolate</name>
        <dbReference type="ChEBI" id="CHEBI:57457"/>
    </ligand>
</feature>
<dbReference type="SUPFAM" id="SSF116878">
    <property type="entry name" value="TrmE connector domain"/>
    <property type="match status" value="1"/>
</dbReference>
<feature type="binding site" evidence="8">
    <location>
        <position position="247"/>
    </location>
    <ligand>
        <name>K(+)</name>
        <dbReference type="ChEBI" id="CHEBI:29103"/>
    </ligand>
</feature>
<keyword evidence="8" id="KW-0479">Metal-binding</keyword>
<protein>
    <recommendedName>
        <fullName evidence="8">tRNA modification GTPase MnmE</fullName>
        <ecNumber evidence="8">3.6.-.-</ecNumber>
    </recommendedName>
</protein>
<keyword evidence="4 8" id="KW-0378">Hydrolase</keyword>
<dbReference type="GO" id="GO:0003924">
    <property type="term" value="F:GTPase activity"/>
    <property type="evidence" value="ECO:0007669"/>
    <property type="project" value="UniProtKB-UniRule"/>
</dbReference>
<dbReference type="PANTHER" id="PTHR42714:SF2">
    <property type="entry name" value="TRNA MODIFICATION GTPASE GTPBP3, MITOCHONDRIAL"/>
    <property type="match status" value="1"/>
</dbReference>
<dbReference type="InterPro" id="IPR025867">
    <property type="entry name" value="MnmE_helical"/>
</dbReference>
<feature type="binding site" evidence="8">
    <location>
        <begin position="228"/>
        <end position="233"/>
    </location>
    <ligand>
        <name>GTP</name>
        <dbReference type="ChEBI" id="CHEBI:37565"/>
    </ligand>
</feature>
<dbReference type="PANTHER" id="PTHR42714">
    <property type="entry name" value="TRNA MODIFICATION GTPASE GTPBP3"/>
    <property type="match status" value="1"/>
</dbReference>
<evidence type="ECO:0000313" key="11">
    <source>
        <dbReference type="EMBL" id="MBB4016906.1"/>
    </source>
</evidence>
<dbReference type="HAMAP" id="MF_00379">
    <property type="entry name" value="GTPase_MnmE"/>
    <property type="match status" value="1"/>
</dbReference>
<dbReference type="InterPro" id="IPR027368">
    <property type="entry name" value="MnmE_dom2"/>
</dbReference>
<dbReference type="Gene3D" id="1.20.120.430">
    <property type="entry name" value="tRNA modification GTPase MnmE domain 2"/>
    <property type="match status" value="1"/>
</dbReference>
<keyword evidence="7 8" id="KW-0342">GTP-binding</keyword>
<evidence type="ECO:0000256" key="2">
    <source>
        <dbReference type="ARBA" id="ARBA00022694"/>
    </source>
</evidence>
<feature type="binding site" evidence="8">
    <location>
        <position position="232"/>
    </location>
    <ligand>
        <name>Mg(2+)</name>
        <dbReference type="ChEBI" id="CHEBI:18420"/>
    </ligand>
</feature>
<dbReference type="GO" id="GO:0046872">
    <property type="term" value="F:metal ion binding"/>
    <property type="evidence" value="ECO:0007669"/>
    <property type="project" value="UniProtKB-KW"/>
</dbReference>
<comment type="function">
    <text evidence="8">Exhibits a very high intrinsic GTPase hydrolysis rate. Involved in the addition of a carboxymethylaminomethyl (cmnm) group at the wobble position (U34) of certain tRNAs, forming tRNA-cmnm(5)s(2)U34.</text>
</comment>
<gene>
    <name evidence="8" type="primary">mnmE</name>
    <name evidence="8" type="synonym">trmE</name>
    <name evidence="11" type="ORF">GGR16_001935</name>
</gene>
<keyword evidence="3 8" id="KW-0547">Nucleotide-binding</keyword>
<dbReference type="EMBL" id="JACIEN010000002">
    <property type="protein sequence ID" value="MBB4016906.1"/>
    <property type="molecule type" value="Genomic_DNA"/>
</dbReference>
<keyword evidence="6 8" id="KW-0630">Potassium</keyword>
<feature type="binding site" evidence="8">
    <location>
        <position position="228"/>
    </location>
    <ligand>
        <name>K(+)</name>
        <dbReference type="ChEBI" id="CHEBI:29103"/>
    </ligand>
</feature>
<dbReference type="PROSITE" id="PS51709">
    <property type="entry name" value="G_TRME"/>
    <property type="match status" value="1"/>
</dbReference>
<comment type="subunit">
    <text evidence="8">Homodimer. Heterotetramer of two MnmE and two MnmG subunits.</text>
</comment>
<dbReference type="InterPro" id="IPR027266">
    <property type="entry name" value="TrmE/GcvT-like"/>
</dbReference>
<dbReference type="Proteomes" id="UP000577362">
    <property type="component" value="Unassembled WGS sequence"/>
</dbReference>
<evidence type="ECO:0000256" key="8">
    <source>
        <dbReference type="HAMAP-Rule" id="MF_00379"/>
    </source>
</evidence>
<evidence type="ECO:0000256" key="9">
    <source>
        <dbReference type="RuleBase" id="RU003313"/>
    </source>
</evidence>
<dbReference type="SUPFAM" id="SSF52540">
    <property type="entry name" value="P-loop containing nucleoside triphosphate hydrolases"/>
    <property type="match status" value="1"/>
</dbReference>
<name>A0A840C1R4_9HYPH</name>
<dbReference type="GO" id="GO:0030488">
    <property type="term" value="P:tRNA methylation"/>
    <property type="evidence" value="ECO:0007669"/>
    <property type="project" value="TreeGrafter"/>
</dbReference>
<feature type="binding site" evidence="8">
    <location>
        <position position="249"/>
    </location>
    <ligand>
        <name>K(+)</name>
        <dbReference type="ChEBI" id="CHEBI:29103"/>
    </ligand>
</feature>
<dbReference type="InterPro" id="IPR004520">
    <property type="entry name" value="GTPase_MnmE"/>
</dbReference>
<keyword evidence="2 8" id="KW-0819">tRNA processing</keyword>
<dbReference type="InterPro" id="IPR031168">
    <property type="entry name" value="G_TrmE"/>
</dbReference>
<feature type="domain" description="TrmE-type G" evidence="10">
    <location>
        <begin position="218"/>
        <end position="367"/>
    </location>
</feature>
<comment type="caution">
    <text evidence="11">The sequence shown here is derived from an EMBL/GenBank/DDBJ whole genome shotgun (WGS) entry which is preliminary data.</text>
</comment>
<keyword evidence="5 8" id="KW-0460">Magnesium</keyword>
<comment type="cofactor">
    <cofactor evidence="8">
        <name>K(+)</name>
        <dbReference type="ChEBI" id="CHEBI:29103"/>
    </cofactor>
    <text evidence="8">Binds 1 potassium ion per subunit.</text>
</comment>
<reference evidence="11 12" key="1">
    <citation type="submission" date="2020-08" db="EMBL/GenBank/DDBJ databases">
        <title>Genomic Encyclopedia of Type Strains, Phase IV (KMG-IV): sequencing the most valuable type-strain genomes for metagenomic binning, comparative biology and taxonomic classification.</title>
        <authorList>
            <person name="Goeker M."/>
        </authorList>
    </citation>
    <scope>NUCLEOTIDE SEQUENCE [LARGE SCALE GENOMIC DNA]</scope>
    <source>
        <strain evidence="11 12">DSM 103737</strain>
    </source>
</reference>
<feature type="binding site" evidence="8">
    <location>
        <position position="442"/>
    </location>
    <ligand>
        <name>(6S)-5-formyl-5,6,7,8-tetrahydrofolate</name>
        <dbReference type="ChEBI" id="CHEBI:57457"/>
    </ligand>
</feature>
<evidence type="ECO:0000256" key="4">
    <source>
        <dbReference type="ARBA" id="ARBA00022801"/>
    </source>
</evidence>
<dbReference type="AlphaFoldDB" id="A0A840C1R4"/>
<feature type="binding site" evidence="8">
    <location>
        <position position="253"/>
    </location>
    <ligand>
        <name>Mg(2+)</name>
        <dbReference type="ChEBI" id="CHEBI:18420"/>
    </ligand>
</feature>
<dbReference type="InterPro" id="IPR006073">
    <property type="entry name" value="GTP-bd"/>
</dbReference>
<evidence type="ECO:0000256" key="5">
    <source>
        <dbReference type="ARBA" id="ARBA00022842"/>
    </source>
</evidence>
<evidence type="ECO:0000313" key="12">
    <source>
        <dbReference type="Proteomes" id="UP000577362"/>
    </source>
</evidence>